<dbReference type="EMBL" id="JJMM01000004">
    <property type="protein sequence ID" value="KDR96367.1"/>
    <property type="molecule type" value="Genomic_DNA"/>
</dbReference>
<gene>
    <name evidence="2" type="ORF">CLIT_4c02050</name>
</gene>
<proteinExistence type="predicted"/>
<sequence length="88" mass="10136">MNEMHVVTFNSTHYAIKFEKILKEADIKMMMIPSPREITASCGLSIKFDKSDIENVKEKIEESNVDIYGIFKLTKLAGEKEKQVQKIL</sequence>
<dbReference type="Proteomes" id="UP000027946">
    <property type="component" value="Unassembled WGS sequence"/>
</dbReference>
<dbReference type="AlphaFoldDB" id="A0A069RQB3"/>
<name>A0A069RQB3_PEPLI</name>
<protein>
    <recommendedName>
        <fullName evidence="1">Putative Se/S carrier protein-like domain-containing protein</fullName>
    </recommendedName>
</protein>
<reference evidence="2 3" key="1">
    <citation type="submission" date="2014-03" db="EMBL/GenBank/DDBJ databases">
        <title>Genome sequence of Clostridium litorale W6, DSM 5388.</title>
        <authorList>
            <person name="Poehlein A."/>
            <person name="Jagirdar A."/>
            <person name="Khonsari B."/>
            <person name="Chibani C.M."/>
            <person name="Gutierrez Gutierrez D.A."/>
            <person name="Davydova E."/>
            <person name="Alghaithi H.S."/>
            <person name="Nair K.P."/>
            <person name="Dhamotharan K."/>
            <person name="Chandran L."/>
            <person name="G W."/>
            <person name="Daniel R."/>
        </authorList>
    </citation>
    <scope>NUCLEOTIDE SEQUENCE [LARGE SCALE GENOMIC DNA]</scope>
    <source>
        <strain evidence="2 3">W6</strain>
    </source>
</reference>
<dbReference type="OrthoDB" id="3192849at2"/>
<evidence type="ECO:0000259" key="1">
    <source>
        <dbReference type="Pfam" id="PF11823"/>
    </source>
</evidence>
<comment type="caution">
    <text evidence="2">The sequence shown here is derived from an EMBL/GenBank/DDBJ whole genome shotgun (WGS) entry which is preliminary data.</text>
</comment>
<evidence type="ECO:0000313" key="2">
    <source>
        <dbReference type="EMBL" id="KDR96367.1"/>
    </source>
</evidence>
<dbReference type="Pfam" id="PF11823">
    <property type="entry name" value="Se_S_carrier"/>
    <property type="match status" value="1"/>
</dbReference>
<dbReference type="RefSeq" id="WP_038262255.1">
    <property type="nucleotide sequence ID" value="NZ_FSRH01000013.1"/>
</dbReference>
<dbReference type="eggNOG" id="ENOG5033A63">
    <property type="taxonomic scope" value="Bacteria"/>
</dbReference>
<dbReference type="STRING" id="1121324.CLIT_4c02050"/>
<keyword evidence="3" id="KW-1185">Reference proteome</keyword>
<dbReference type="InterPro" id="IPR021778">
    <property type="entry name" value="Se/S_carrier-like"/>
</dbReference>
<evidence type="ECO:0000313" key="3">
    <source>
        <dbReference type="Proteomes" id="UP000027946"/>
    </source>
</evidence>
<accession>A0A069RQB3</accession>
<feature type="domain" description="Putative Se/S carrier protein-like" evidence="1">
    <location>
        <begin position="5"/>
        <end position="71"/>
    </location>
</feature>
<organism evidence="2 3">
    <name type="scientific">Peptoclostridium litorale DSM 5388</name>
    <dbReference type="NCBI Taxonomy" id="1121324"/>
    <lineage>
        <taxon>Bacteria</taxon>
        <taxon>Bacillati</taxon>
        <taxon>Bacillota</taxon>
        <taxon>Clostridia</taxon>
        <taxon>Peptostreptococcales</taxon>
        <taxon>Peptoclostridiaceae</taxon>
        <taxon>Peptoclostridium</taxon>
    </lineage>
</organism>